<name>A0A6L3ZH45_9FLAO</name>
<feature type="chain" id="PRO_5027114950" description="Lipoprotein" evidence="2">
    <location>
        <begin position="21"/>
        <end position="138"/>
    </location>
</feature>
<evidence type="ECO:0000256" key="2">
    <source>
        <dbReference type="SAM" id="SignalP"/>
    </source>
</evidence>
<dbReference type="OrthoDB" id="9856712at2"/>
<evidence type="ECO:0000256" key="1">
    <source>
        <dbReference type="SAM" id="MobiDB-lite"/>
    </source>
</evidence>
<evidence type="ECO:0000313" key="3">
    <source>
        <dbReference type="EMBL" id="KAB2816959.1"/>
    </source>
</evidence>
<protein>
    <recommendedName>
        <fullName evidence="5">Lipoprotein</fullName>
    </recommendedName>
</protein>
<proteinExistence type="predicted"/>
<organism evidence="3 4">
    <name type="scientific">Phaeocystidibacter marisrubri</name>
    <dbReference type="NCBI Taxonomy" id="1577780"/>
    <lineage>
        <taxon>Bacteria</taxon>
        <taxon>Pseudomonadati</taxon>
        <taxon>Bacteroidota</taxon>
        <taxon>Flavobacteriia</taxon>
        <taxon>Flavobacteriales</taxon>
        <taxon>Phaeocystidibacteraceae</taxon>
        <taxon>Phaeocystidibacter</taxon>
    </lineage>
</organism>
<sequence>MKLNTILRATLLSLVVFTTACSPFKQTASRMQPAEGNRTEYVLSIEKDAQDYLEIIDVRLMNSETKASESATFKVTDGSNQTLLNLKGYETFTIIAATSNSDLNPDCAIITYKDEMDGDQKSKKIKPLLAPAEEESEE</sequence>
<keyword evidence="2" id="KW-0732">Signal</keyword>
<feature type="signal peptide" evidence="2">
    <location>
        <begin position="1"/>
        <end position="20"/>
    </location>
</feature>
<gene>
    <name evidence="3" type="ORF">F8C82_00750</name>
</gene>
<dbReference type="PROSITE" id="PS51257">
    <property type="entry name" value="PROKAR_LIPOPROTEIN"/>
    <property type="match status" value="1"/>
</dbReference>
<feature type="region of interest" description="Disordered" evidence="1">
    <location>
        <begin position="118"/>
        <end position="138"/>
    </location>
</feature>
<comment type="caution">
    <text evidence="3">The sequence shown here is derived from an EMBL/GenBank/DDBJ whole genome shotgun (WGS) entry which is preliminary data.</text>
</comment>
<dbReference type="RefSeq" id="WP_151691531.1">
    <property type="nucleotide sequence ID" value="NZ_BMGX01000002.1"/>
</dbReference>
<reference evidence="3 4" key="1">
    <citation type="submission" date="2019-10" db="EMBL/GenBank/DDBJ databases">
        <title>Genome sequence of Phaeocystidibacter marisrubri JCM30614 (type strain).</title>
        <authorList>
            <person name="Bowman J.P."/>
        </authorList>
    </citation>
    <scope>NUCLEOTIDE SEQUENCE [LARGE SCALE GENOMIC DNA]</scope>
    <source>
        <strain evidence="3 4">JCM 30614</strain>
    </source>
</reference>
<evidence type="ECO:0000313" key="4">
    <source>
        <dbReference type="Proteomes" id="UP000484164"/>
    </source>
</evidence>
<accession>A0A6L3ZH45</accession>
<dbReference type="EMBL" id="WBVQ01000001">
    <property type="protein sequence ID" value="KAB2816959.1"/>
    <property type="molecule type" value="Genomic_DNA"/>
</dbReference>
<dbReference type="Proteomes" id="UP000484164">
    <property type="component" value="Unassembled WGS sequence"/>
</dbReference>
<keyword evidence="4" id="KW-1185">Reference proteome</keyword>
<evidence type="ECO:0008006" key="5">
    <source>
        <dbReference type="Google" id="ProtNLM"/>
    </source>
</evidence>
<dbReference type="AlphaFoldDB" id="A0A6L3ZH45"/>